<name>A0A6C0HFY7_9ZZZZ</name>
<dbReference type="InterPro" id="IPR027417">
    <property type="entry name" value="P-loop_NTPase"/>
</dbReference>
<dbReference type="CDD" id="cd18785">
    <property type="entry name" value="SF2_C"/>
    <property type="match status" value="1"/>
</dbReference>
<dbReference type="EMBL" id="MN739949">
    <property type="protein sequence ID" value="QHT79512.1"/>
    <property type="molecule type" value="Genomic_DNA"/>
</dbReference>
<proteinExistence type="predicted"/>
<protein>
    <submittedName>
        <fullName evidence="1">Uncharacterized protein</fullName>
    </submittedName>
</protein>
<dbReference type="SUPFAM" id="SSF52540">
    <property type="entry name" value="P-loop containing nucleoside triphosphate hydrolases"/>
    <property type="match status" value="2"/>
</dbReference>
<reference evidence="1" key="1">
    <citation type="journal article" date="2020" name="Nature">
        <title>Giant virus diversity and host interactions through global metagenomics.</title>
        <authorList>
            <person name="Schulz F."/>
            <person name="Roux S."/>
            <person name="Paez-Espino D."/>
            <person name="Jungbluth S."/>
            <person name="Walsh D.A."/>
            <person name="Denef V.J."/>
            <person name="McMahon K.D."/>
            <person name="Konstantinidis K.T."/>
            <person name="Eloe-Fadrosh E.A."/>
            <person name="Kyrpides N.C."/>
            <person name="Woyke T."/>
        </authorList>
    </citation>
    <scope>NUCLEOTIDE SEQUENCE</scope>
    <source>
        <strain evidence="1">GVMAG-M-3300023184-101</strain>
    </source>
</reference>
<sequence length="885" mass="99979">MEVDDIPPNSFAPINSPYFNEFFRNMYLRNIGLYEEQFRTANCAGAFGLQVQQNFVAEYINDDTPYRGLLLWHGLGSGKTCSSINIANHVKSMSKTILLGASLVENFKDDYAGSPPLRSGCGDLTAAEIKYYTNNVPDNKKQPLSNINNKFNIVTSNGVVQYFKSDADYSQFEDSLIIIDESQILVSKIVNSIQELAKAEFNLSKAPGREFLQKKVENKLNNPFYQIYLHLRKLENAKIVCLSGTPVVNTPFELAVLFNIIHGDIVSWKVNSPQKPLDETITKHIFRKDEQFIYKCPSKFINTTGQPGYVSRSSDAISNDAFESLLKTYYGEVTRETTPLFTESADDFNKLSLDVIQSRIIGLTSYFSNIESLFPNIIIPPDYGCIIGESNEKKPLFCVKKLELSEYQKALQRRIDAIAKVKGRTMINDEATATENIVTQSIKSIRLNSIQQFAYPGLLEYLTQFTPVMLQSEDFQFVNLADKRKAEESEDSEDKRARVAIAGPLEERFAAKILQNMRGPSEKRAASGLLKLRMDMDTEGINTSSFNGGGYVRNYTNLYKHPVYKELSGYKSAIWTPPPKDGVIPEGHPLNSLRLPALQMYSPKMANIIQTILNNIDKLHIVYSEFLQDNIPFIRALQLNGGFTQFSELTLPSTPGNRYVLFTGCSSGTSKPGEDKYETGQYNPELLVGNEGKCLNETIRKKQLEVFKQNENKNGQYIQVIIINSAAAEGISMKNIRFVHFLSKPPTMSKLFQIIGRGRRNCSHKELPEGDRNITSTLYLMPDEVATYEKMVTSNNTFLPYLNMLKQSSIDCALSKNAIVDSSITSCAIAVPPAGGKKHNYTKKYIRKNKTRKYKKGHYKKSRKYKKIFKTTFKQSRLSHRTVHG</sequence>
<accession>A0A6C0HFY7</accession>
<dbReference type="AlphaFoldDB" id="A0A6C0HFY7"/>
<dbReference type="Gene3D" id="3.40.50.300">
    <property type="entry name" value="P-loop containing nucleotide triphosphate hydrolases"/>
    <property type="match status" value="2"/>
</dbReference>
<organism evidence="1">
    <name type="scientific">viral metagenome</name>
    <dbReference type="NCBI Taxonomy" id="1070528"/>
    <lineage>
        <taxon>unclassified sequences</taxon>
        <taxon>metagenomes</taxon>
        <taxon>organismal metagenomes</taxon>
    </lineage>
</organism>
<evidence type="ECO:0000313" key="1">
    <source>
        <dbReference type="EMBL" id="QHT79512.1"/>
    </source>
</evidence>